<keyword evidence="3" id="KW-0804">Transcription</keyword>
<keyword evidence="1" id="KW-0805">Transcription regulation</keyword>
<keyword evidence="6" id="KW-1185">Reference proteome</keyword>
<dbReference type="SUPFAM" id="SSF46785">
    <property type="entry name" value="Winged helix' DNA-binding domain"/>
    <property type="match status" value="1"/>
</dbReference>
<evidence type="ECO:0000256" key="3">
    <source>
        <dbReference type="ARBA" id="ARBA00023163"/>
    </source>
</evidence>
<dbReference type="InterPro" id="IPR036390">
    <property type="entry name" value="WH_DNA-bd_sf"/>
</dbReference>
<feature type="domain" description="HTH hxlR-type" evidence="4">
    <location>
        <begin position="19"/>
        <end position="111"/>
    </location>
</feature>
<reference evidence="5 6" key="1">
    <citation type="submission" date="2024-10" db="EMBL/GenBank/DDBJ databases">
        <title>The Natural Products Discovery Center: Release of the First 8490 Sequenced Strains for Exploring Actinobacteria Biosynthetic Diversity.</title>
        <authorList>
            <person name="Kalkreuter E."/>
            <person name="Kautsar S.A."/>
            <person name="Yang D."/>
            <person name="Bader C.D."/>
            <person name="Teijaro C.N."/>
            <person name="Fluegel L."/>
            <person name="Davis C.M."/>
            <person name="Simpson J.R."/>
            <person name="Lauterbach L."/>
            <person name="Steele A.D."/>
            <person name="Gui C."/>
            <person name="Meng S."/>
            <person name="Li G."/>
            <person name="Viehrig K."/>
            <person name="Ye F."/>
            <person name="Su P."/>
            <person name="Kiefer A.F."/>
            <person name="Nichols A."/>
            <person name="Cepeda A.J."/>
            <person name="Yan W."/>
            <person name="Fan B."/>
            <person name="Jiang Y."/>
            <person name="Adhikari A."/>
            <person name="Zheng C.-J."/>
            <person name="Schuster L."/>
            <person name="Cowan T.M."/>
            <person name="Smanski M.J."/>
            <person name="Chevrette M.G."/>
            <person name="De Carvalho L.P.S."/>
            <person name="Shen B."/>
        </authorList>
    </citation>
    <scope>NUCLEOTIDE SEQUENCE [LARGE SCALE GENOMIC DNA]</scope>
    <source>
        <strain evidence="5 6">NPDC004550</strain>
    </source>
</reference>
<dbReference type="InterPro" id="IPR002577">
    <property type="entry name" value="HTH_HxlR"/>
</dbReference>
<comment type="caution">
    <text evidence="5">The sequence shown here is derived from an EMBL/GenBank/DDBJ whole genome shotgun (WGS) entry which is preliminary data.</text>
</comment>
<sequence>MAAETPRPGRPGRGSTTGRPIMALFDLLGRRWVLRVIWELDQAPGPLTFRELRTACGDLSSSVLTRRLSELTEARLVEHDEGYRLTHAGRTLVERLAPLTQWAAEWHTMTDEETLRAGRQ</sequence>
<evidence type="ECO:0000313" key="5">
    <source>
        <dbReference type="EMBL" id="MFF0454585.1"/>
    </source>
</evidence>
<dbReference type="RefSeq" id="WP_387251460.1">
    <property type="nucleotide sequence ID" value="NZ_JBIALX010000005.1"/>
</dbReference>
<evidence type="ECO:0000259" key="4">
    <source>
        <dbReference type="PROSITE" id="PS51118"/>
    </source>
</evidence>
<evidence type="ECO:0000256" key="1">
    <source>
        <dbReference type="ARBA" id="ARBA00023015"/>
    </source>
</evidence>
<keyword evidence="2" id="KW-0238">DNA-binding</keyword>
<dbReference type="PANTHER" id="PTHR33204">
    <property type="entry name" value="TRANSCRIPTIONAL REGULATOR, MARR FAMILY"/>
    <property type="match status" value="1"/>
</dbReference>
<dbReference type="Pfam" id="PF01638">
    <property type="entry name" value="HxlR"/>
    <property type="match status" value="1"/>
</dbReference>
<evidence type="ECO:0000256" key="2">
    <source>
        <dbReference type="ARBA" id="ARBA00023125"/>
    </source>
</evidence>
<dbReference type="PANTHER" id="PTHR33204:SF37">
    <property type="entry name" value="HTH-TYPE TRANSCRIPTIONAL REGULATOR YODB"/>
    <property type="match status" value="1"/>
</dbReference>
<accession>A0ABW6NHE8</accession>
<organism evidence="5 6">
    <name type="scientific">Nocardia africana</name>
    <dbReference type="NCBI Taxonomy" id="134964"/>
    <lineage>
        <taxon>Bacteria</taxon>
        <taxon>Bacillati</taxon>
        <taxon>Actinomycetota</taxon>
        <taxon>Actinomycetes</taxon>
        <taxon>Mycobacteriales</taxon>
        <taxon>Nocardiaceae</taxon>
        <taxon>Nocardia</taxon>
    </lineage>
</organism>
<dbReference type="Gene3D" id="1.10.10.10">
    <property type="entry name" value="Winged helix-like DNA-binding domain superfamily/Winged helix DNA-binding domain"/>
    <property type="match status" value="1"/>
</dbReference>
<protein>
    <submittedName>
        <fullName evidence="5">Winged helix-turn-helix transcriptional regulator</fullName>
    </submittedName>
</protein>
<dbReference type="PROSITE" id="PS51118">
    <property type="entry name" value="HTH_HXLR"/>
    <property type="match status" value="1"/>
</dbReference>
<name>A0ABW6NHE8_9NOCA</name>
<proteinExistence type="predicted"/>
<dbReference type="InterPro" id="IPR036388">
    <property type="entry name" value="WH-like_DNA-bd_sf"/>
</dbReference>
<gene>
    <name evidence="5" type="ORF">ACFYTH_14585</name>
</gene>
<dbReference type="Proteomes" id="UP001601521">
    <property type="component" value="Unassembled WGS sequence"/>
</dbReference>
<dbReference type="EMBL" id="JBIALX010000005">
    <property type="protein sequence ID" value="MFF0454585.1"/>
    <property type="molecule type" value="Genomic_DNA"/>
</dbReference>
<evidence type="ECO:0000313" key="6">
    <source>
        <dbReference type="Proteomes" id="UP001601521"/>
    </source>
</evidence>